<keyword evidence="2 4" id="KW-0175">Coiled coil</keyword>
<dbReference type="GO" id="GO:0005737">
    <property type="term" value="C:cytoplasm"/>
    <property type="evidence" value="ECO:0007669"/>
    <property type="project" value="TreeGrafter"/>
</dbReference>
<evidence type="ECO:0000256" key="3">
    <source>
        <dbReference type="ARBA" id="ARBA00023273"/>
    </source>
</evidence>
<dbReference type="GO" id="GO:0030990">
    <property type="term" value="C:intraciliary transport particle"/>
    <property type="evidence" value="ECO:0007669"/>
    <property type="project" value="TreeGrafter"/>
</dbReference>
<evidence type="ECO:0000256" key="2">
    <source>
        <dbReference type="ARBA" id="ARBA00023054"/>
    </source>
</evidence>
<keyword evidence="3" id="KW-0966">Cell projection</keyword>
<dbReference type="GO" id="GO:0036064">
    <property type="term" value="C:ciliary basal body"/>
    <property type="evidence" value="ECO:0007669"/>
    <property type="project" value="TreeGrafter"/>
</dbReference>
<evidence type="ECO:0000256" key="4">
    <source>
        <dbReference type="SAM" id="Coils"/>
    </source>
</evidence>
<evidence type="ECO:0000313" key="5">
    <source>
        <dbReference type="EMBL" id="CAD9668969.1"/>
    </source>
</evidence>
<dbReference type="InterPro" id="IPR028172">
    <property type="entry name" value="FT20"/>
</dbReference>
<dbReference type="Pfam" id="PF14931">
    <property type="entry name" value="IFT20"/>
    <property type="match status" value="1"/>
</dbReference>
<dbReference type="PANTHER" id="PTHR31978:SF1">
    <property type="entry name" value="INTRAFLAGELLAR TRANSPORT PROTEIN 20 HOMOLOG"/>
    <property type="match status" value="1"/>
</dbReference>
<evidence type="ECO:0000256" key="1">
    <source>
        <dbReference type="ARBA" id="ARBA00004138"/>
    </source>
</evidence>
<comment type="subcellular location">
    <subcellularLocation>
        <location evidence="1">Cell projection</location>
        <location evidence="1">Cilium</location>
    </subcellularLocation>
</comment>
<dbReference type="EMBL" id="HBHJ01005786">
    <property type="protein sequence ID" value="CAD9668969.1"/>
    <property type="molecule type" value="Transcribed_RNA"/>
</dbReference>
<name>A0A7S2W6I1_9STRA</name>
<proteinExistence type="predicted"/>
<dbReference type="GO" id="GO:0061512">
    <property type="term" value="P:protein localization to cilium"/>
    <property type="evidence" value="ECO:0007669"/>
    <property type="project" value="TreeGrafter"/>
</dbReference>
<dbReference type="AlphaFoldDB" id="A0A7S2W6I1"/>
<dbReference type="GO" id="GO:0060271">
    <property type="term" value="P:cilium assembly"/>
    <property type="evidence" value="ECO:0007669"/>
    <property type="project" value="TreeGrafter"/>
</dbReference>
<organism evidence="5">
    <name type="scientific">Rhizochromulina marina</name>
    <dbReference type="NCBI Taxonomy" id="1034831"/>
    <lineage>
        <taxon>Eukaryota</taxon>
        <taxon>Sar</taxon>
        <taxon>Stramenopiles</taxon>
        <taxon>Ochrophyta</taxon>
        <taxon>Dictyochophyceae</taxon>
        <taxon>Rhizochromulinales</taxon>
        <taxon>Rhizochromulina</taxon>
    </lineage>
</organism>
<dbReference type="GO" id="GO:0097546">
    <property type="term" value="C:ciliary base"/>
    <property type="evidence" value="ECO:0007669"/>
    <property type="project" value="TreeGrafter"/>
</dbReference>
<feature type="coiled-coil region" evidence="4">
    <location>
        <begin position="73"/>
        <end position="114"/>
    </location>
</feature>
<dbReference type="PANTHER" id="PTHR31978">
    <property type="entry name" value="INTRAFLAGELLAR TRANSPORT PROTEIN 20 HOMOLOG"/>
    <property type="match status" value="1"/>
</dbReference>
<reference evidence="5" key="1">
    <citation type="submission" date="2021-01" db="EMBL/GenBank/DDBJ databases">
        <authorList>
            <person name="Corre E."/>
            <person name="Pelletier E."/>
            <person name="Niang G."/>
            <person name="Scheremetjew M."/>
            <person name="Finn R."/>
            <person name="Kale V."/>
            <person name="Holt S."/>
            <person name="Cochrane G."/>
            <person name="Meng A."/>
            <person name="Brown T."/>
            <person name="Cohen L."/>
        </authorList>
    </citation>
    <scope>NUCLEOTIDE SEQUENCE</scope>
    <source>
        <strain evidence="5">CCMP1243</strain>
    </source>
</reference>
<sequence>MEENRVPICFDEESRVRVLDPEKFKHTEELAEQCTGFVSKIQDFSGTVHVLVDVLGAQADKIEREKLRAIGQRNMVESEVENRESKKRALQSQINEKMAELERFNKQYNSLVNLEAEQLALIEKLSNHEA</sequence>
<accession>A0A7S2W6I1</accession>
<dbReference type="GO" id="GO:0097730">
    <property type="term" value="C:non-motile cilium"/>
    <property type="evidence" value="ECO:0007669"/>
    <property type="project" value="TreeGrafter"/>
</dbReference>
<protein>
    <submittedName>
        <fullName evidence="5">Uncharacterized protein</fullName>
    </submittedName>
</protein>
<gene>
    <name evidence="5" type="ORF">RMAR1173_LOCUS3799</name>
</gene>